<dbReference type="GO" id="GO:0005743">
    <property type="term" value="C:mitochondrial inner membrane"/>
    <property type="evidence" value="ECO:0007669"/>
    <property type="project" value="TreeGrafter"/>
</dbReference>
<evidence type="ECO:0000313" key="3">
    <source>
        <dbReference type="Proteomes" id="UP000812966"/>
    </source>
</evidence>
<dbReference type="Proteomes" id="UP000812966">
    <property type="component" value="Unassembled WGS sequence"/>
</dbReference>
<dbReference type="PANTHER" id="PTHR28106:SF1">
    <property type="entry name" value="MITOCHONDRIAL ATPASE COMPLEX SUBUNIT ATP10"/>
    <property type="match status" value="1"/>
</dbReference>
<comment type="caution">
    <text evidence="2">The sequence shown here is derived from an EMBL/GenBank/DDBJ whole genome shotgun (WGS) entry which is preliminary data.</text>
</comment>
<keyword evidence="3" id="KW-1185">Reference proteome</keyword>
<name>A0A8K0JPP5_9TREE</name>
<sequence length="371" mass="40158">MSIRPLTTALLRAAAPSLSQNEARAVVVSGQSGSISCSGRPQPRIARFSTSHTWLSKDPPNAASSSSTSPSTPQPLPATAAPAAPNPLSEMTSPSSPSDPKPLPILPRPLGQRDPPTTAEKTWQETKEELMDQGKRLEKRRALVKEATQGYFHDFHQIRREGGHGGKTWIGPPVLIREDKARYFPNISGPTLTSSSTTHTTDLFRGKISVVVVLSARISEEHAMSFVGDVLEDWESAKGAARGETAAVAAAAPGEAGIRVGAGSGEREKLFQYVQINHQPNPLKSLLLRLFMSSLKRTMKPERWPGYMIAGGEWGGLKEPLGITNKHVGYIYLVDQHAKIRWAGCGFATPEEREALRRGVAVLLGRAKEGR</sequence>
<protein>
    <recommendedName>
        <fullName evidence="4">ATP10 protein-domain-containing protein</fullName>
    </recommendedName>
</protein>
<reference evidence="2" key="1">
    <citation type="submission" date="2020-04" db="EMBL/GenBank/DDBJ databases">
        <title>Analysis of mating type loci in Filobasidium floriforme.</title>
        <authorList>
            <person name="Nowrousian M."/>
        </authorList>
    </citation>
    <scope>NUCLEOTIDE SEQUENCE</scope>
    <source>
        <strain evidence="2">CBS 6242</strain>
    </source>
</reference>
<dbReference type="AlphaFoldDB" id="A0A8K0JPP5"/>
<evidence type="ECO:0000256" key="1">
    <source>
        <dbReference type="SAM" id="MobiDB-lite"/>
    </source>
</evidence>
<organism evidence="2 3">
    <name type="scientific">Filobasidium floriforme</name>
    <dbReference type="NCBI Taxonomy" id="5210"/>
    <lineage>
        <taxon>Eukaryota</taxon>
        <taxon>Fungi</taxon>
        <taxon>Dikarya</taxon>
        <taxon>Basidiomycota</taxon>
        <taxon>Agaricomycotina</taxon>
        <taxon>Tremellomycetes</taxon>
        <taxon>Filobasidiales</taxon>
        <taxon>Filobasidiaceae</taxon>
        <taxon>Filobasidium</taxon>
    </lineage>
</organism>
<dbReference type="GO" id="GO:0033615">
    <property type="term" value="P:mitochondrial proton-transporting ATP synthase complex assembly"/>
    <property type="evidence" value="ECO:0007669"/>
    <property type="project" value="TreeGrafter"/>
</dbReference>
<gene>
    <name evidence="2" type="ORF">FFLO_02188</name>
</gene>
<evidence type="ECO:0008006" key="4">
    <source>
        <dbReference type="Google" id="ProtNLM"/>
    </source>
</evidence>
<feature type="region of interest" description="Disordered" evidence="1">
    <location>
        <begin position="53"/>
        <end position="126"/>
    </location>
</feature>
<dbReference type="EMBL" id="JABELV010000033">
    <property type="protein sequence ID" value="KAG7562408.1"/>
    <property type="molecule type" value="Genomic_DNA"/>
</dbReference>
<accession>A0A8K0JPP5</accession>
<dbReference type="PANTHER" id="PTHR28106">
    <property type="entry name" value="MITOCHONDRIAL ATPASE COMPLEX SUBUNIT ATP10"/>
    <property type="match status" value="1"/>
</dbReference>
<dbReference type="InterPro" id="IPR007849">
    <property type="entry name" value="ATP10"/>
</dbReference>
<feature type="compositionally biased region" description="Low complexity" evidence="1">
    <location>
        <begin position="59"/>
        <end position="96"/>
    </location>
</feature>
<proteinExistence type="predicted"/>
<dbReference type="OrthoDB" id="17089at2759"/>
<evidence type="ECO:0000313" key="2">
    <source>
        <dbReference type="EMBL" id="KAG7562408.1"/>
    </source>
</evidence>
<feature type="compositionally biased region" description="Pro residues" evidence="1">
    <location>
        <begin position="97"/>
        <end position="107"/>
    </location>
</feature>
<dbReference type="Pfam" id="PF05176">
    <property type="entry name" value="ATP-synt_10"/>
    <property type="match status" value="2"/>
</dbReference>